<dbReference type="InterPro" id="IPR054612">
    <property type="entry name" value="Phage_capsid-like_C"/>
</dbReference>
<gene>
    <name evidence="5" type="ORF">LCGC14_1743710</name>
</gene>
<protein>
    <recommendedName>
        <fullName evidence="4">Phage capsid-like C-terminal domain-containing protein</fullName>
    </recommendedName>
</protein>
<comment type="caution">
    <text evidence="5">The sequence shown here is derived from an EMBL/GenBank/DDBJ whole genome shotgun (WGS) entry which is preliminary data.</text>
</comment>
<dbReference type="EMBL" id="LAZR01015987">
    <property type="protein sequence ID" value="KKM06470.1"/>
    <property type="molecule type" value="Genomic_DNA"/>
</dbReference>
<organism evidence="5">
    <name type="scientific">marine sediment metagenome</name>
    <dbReference type="NCBI Taxonomy" id="412755"/>
    <lineage>
        <taxon>unclassified sequences</taxon>
        <taxon>metagenomes</taxon>
        <taxon>ecological metagenomes</taxon>
    </lineage>
</organism>
<evidence type="ECO:0000313" key="5">
    <source>
        <dbReference type="EMBL" id="KKM06470.1"/>
    </source>
</evidence>
<dbReference type="GO" id="GO:0044423">
    <property type="term" value="C:virion component"/>
    <property type="evidence" value="ECO:0007669"/>
    <property type="project" value="UniProtKB-KW"/>
</dbReference>
<evidence type="ECO:0000256" key="3">
    <source>
        <dbReference type="SAM" id="MobiDB-lite"/>
    </source>
</evidence>
<dbReference type="Gene3D" id="3.30.2320.10">
    <property type="entry name" value="hypothetical protein PF0899 domain"/>
    <property type="match status" value="1"/>
</dbReference>
<accession>A0A0F9H5Z5</accession>
<dbReference type="NCBIfam" id="TIGR01554">
    <property type="entry name" value="major_cap_HK97"/>
    <property type="match status" value="1"/>
</dbReference>
<evidence type="ECO:0000259" key="4">
    <source>
        <dbReference type="Pfam" id="PF05065"/>
    </source>
</evidence>
<dbReference type="Pfam" id="PF05065">
    <property type="entry name" value="Phage_capsid"/>
    <property type="match status" value="1"/>
</dbReference>
<name>A0A0F9H5Z5_9ZZZZ</name>
<keyword evidence="2" id="KW-0946">Virion</keyword>
<dbReference type="Gene3D" id="3.30.2400.10">
    <property type="entry name" value="Major capsid protein gp5"/>
    <property type="match status" value="1"/>
</dbReference>
<comment type="subcellular location">
    <subcellularLocation>
        <location evidence="1">Virion</location>
    </subcellularLocation>
</comment>
<dbReference type="SUPFAM" id="SSF56563">
    <property type="entry name" value="Major capsid protein gp5"/>
    <property type="match status" value="1"/>
</dbReference>
<sequence>MKNKELREKRLRIVEEAREILNKAEKEGRPTLNGEEEERWKRAMADADELKKQIDIIEKQEEHERELAASQGVRAARQDTRPQNGGDPEKDKRVHEEGFGVYIRQGLGGLTEEEREVHHRRWMELPHEIRALAAGVDTAGGFTIPEGFIANVETAMKDFSGMRQSRATILRTASGNPLPWPTSDDTGNIGELLAENVGAGEQDVIFGQIVFDAFKYSSKLVRVSRELLQDTGVNLEAWLADKLGVRIGRITNQHLTTGTGTGQPNGVVTASTLGKTGLVGQTLTVIYDDLVDLQHSVDPAYRPRAQWMMHDDSIKVIKLLKDLDGRPLWAPGIAVREPDTILGFPFVVNQDMPVMAANAKSILFGAFEKYMIRDVLNIVLLRLVERYAELFQIGFVAFSRHDGDLLDAGTNPIKHYANSAT</sequence>
<feature type="domain" description="Phage capsid-like C-terminal" evidence="4">
    <location>
        <begin position="140"/>
        <end position="408"/>
    </location>
</feature>
<feature type="region of interest" description="Disordered" evidence="3">
    <location>
        <begin position="61"/>
        <end position="95"/>
    </location>
</feature>
<evidence type="ECO:0000256" key="1">
    <source>
        <dbReference type="ARBA" id="ARBA00004328"/>
    </source>
</evidence>
<dbReference type="InterPro" id="IPR024455">
    <property type="entry name" value="Phage_capsid"/>
</dbReference>
<proteinExistence type="predicted"/>
<reference evidence="5" key="1">
    <citation type="journal article" date="2015" name="Nature">
        <title>Complex archaea that bridge the gap between prokaryotes and eukaryotes.</title>
        <authorList>
            <person name="Spang A."/>
            <person name="Saw J.H."/>
            <person name="Jorgensen S.L."/>
            <person name="Zaremba-Niedzwiedzka K."/>
            <person name="Martijn J."/>
            <person name="Lind A.E."/>
            <person name="van Eijk R."/>
            <person name="Schleper C."/>
            <person name="Guy L."/>
            <person name="Ettema T.J."/>
        </authorList>
    </citation>
    <scope>NUCLEOTIDE SEQUENCE</scope>
</reference>
<dbReference type="AlphaFoldDB" id="A0A0F9H5Z5"/>
<evidence type="ECO:0000256" key="2">
    <source>
        <dbReference type="ARBA" id="ARBA00022844"/>
    </source>
</evidence>